<name>A0ACC1XHE4_MELAZ</name>
<organism evidence="1 2">
    <name type="scientific">Melia azedarach</name>
    <name type="common">Chinaberry tree</name>
    <dbReference type="NCBI Taxonomy" id="155640"/>
    <lineage>
        <taxon>Eukaryota</taxon>
        <taxon>Viridiplantae</taxon>
        <taxon>Streptophyta</taxon>
        <taxon>Embryophyta</taxon>
        <taxon>Tracheophyta</taxon>
        <taxon>Spermatophyta</taxon>
        <taxon>Magnoliopsida</taxon>
        <taxon>eudicotyledons</taxon>
        <taxon>Gunneridae</taxon>
        <taxon>Pentapetalae</taxon>
        <taxon>rosids</taxon>
        <taxon>malvids</taxon>
        <taxon>Sapindales</taxon>
        <taxon>Meliaceae</taxon>
        <taxon>Melia</taxon>
    </lineage>
</organism>
<proteinExistence type="predicted"/>
<protein>
    <submittedName>
        <fullName evidence="1">Telomerase reverse transcriptase</fullName>
    </submittedName>
</protein>
<gene>
    <name evidence="1" type="ORF">OWV82_016576</name>
</gene>
<keyword evidence="1" id="KW-0695">RNA-directed DNA polymerase</keyword>
<keyword evidence="1" id="KW-0548">Nucleotidyltransferase</keyword>
<evidence type="ECO:0000313" key="2">
    <source>
        <dbReference type="Proteomes" id="UP001164539"/>
    </source>
</evidence>
<evidence type="ECO:0000313" key="1">
    <source>
        <dbReference type="EMBL" id="KAJ4710384.1"/>
    </source>
</evidence>
<reference evidence="1 2" key="1">
    <citation type="journal article" date="2023" name="Science">
        <title>Complex scaffold remodeling in plant triterpene biosynthesis.</title>
        <authorList>
            <person name="De La Pena R."/>
            <person name="Hodgson H."/>
            <person name="Liu J.C."/>
            <person name="Stephenson M.J."/>
            <person name="Martin A.C."/>
            <person name="Owen C."/>
            <person name="Harkess A."/>
            <person name="Leebens-Mack J."/>
            <person name="Jimenez L.E."/>
            <person name="Osbourn A."/>
            <person name="Sattely E.S."/>
        </authorList>
    </citation>
    <scope>NUCLEOTIDE SEQUENCE [LARGE SCALE GENOMIC DNA]</scope>
    <source>
        <strain evidence="2">cv. JPN11</strain>
        <tissue evidence="1">Leaf</tissue>
    </source>
</reference>
<comment type="caution">
    <text evidence="1">The sequence shown here is derived from an EMBL/GenBank/DDBJ whole genome shotgun (WGS) entry which is preliminary data.</text>
</comment>
<keyword evidence="1" id="KW-0808">Transferase</keyword>
<sequence length="1260" mass="144468">MGKKRRVPEVLWRLFRNRARSLAHTIMSLITQSPPSKCRCKGCLVCVSTENDMSFLIQPDDPSDYRNLLHQCFVVVNDNAPPLSDLSLDNRWPQLQIVQRTIEMIISEQPVSSNTICSGYDKGKRSSLIVELLTDSSWSLLLKRVGDDVMIYLLKYSSIFLPLPYKKHHQVAGPRINDLCLKSSKLSAKSNFQHPPCVQLGPQKKRKRVDDVSLILEIQPANSSVSYCDNSSSIGCAGSNGRTYLKPFSKHPRCNHGLLSFSRVATLTDTVSSKNEEDSDKKLQQSSNQVTGKSRKRSRPFSWQRNKSHRKSNFEESNDETPCITICPDEDRLCGRLQCVFNNRRQENCFCCFLLQAPKLVIERDHIDRLSMFYSLEWSSTVLPRKHILNSLKPSFADSKFLIGNIFGLSGINVSAQSMLHSHGSGSCHIGSACLFHSLVKLLKILIRRSQCCQHFRLLDKHCSVPSLDQKATENSISLFEGNELGRNVHENSHSSNTKNRKRSSEASDSQFEAIKPYCLRSQVVSFIWAVCRSVVPADLLGDPSNWRVLRRNISMFIRLRRFEKYSIKQCMHKLKTSQFPFLSNKHFPCFLNAQVLKDTAGENVLMHKEFGRLNNAMLNMKRKLLRNWIFWLFSCLIVPLVQANFYVTETEHGKQDIYYYRKSVWKKLTDKAITCLKDKSYCHLDDAAVRSVIRNRSFGFSKLRLLPKEDGVRLLANLKAPSRILAEKSFFQGSSSRVQKSAQFYHKRVMFDHFKSVNYVLRGAHAVLKGLLLKEPDKLGSSVFDYNDVYRKLCPFLIGLKNGSPTVPGVFVVVSDVSKAFDSIDQDKLLMVMKDVILKDEYSLEQLYQVFYTKKSLWVHGNLKLMDENASTYTRFPSAITLPSLNSILVNQGQSQCVRKEELFFILNEHVKCNVLRLDKKFYLQGIGIPQGSVLSSLLCSLYYGDMERNVIYPFLEKTRESATKIVSGSHKTGHNIGDDSISSYPSYMLLRFIDDFLFISTSKKQAANFFHRLHRGFRDYNCYMNEEKFCVNFDIGHNSGLPSSRIIVGEDGITFLRWSGMLINSNTLEVQGDYTRYLNNHLSATLTVSWQGKPVQHLKSRLRGFMRPKCHPIFFDSNINSAAVVRLNIHQAFLLCAMKFHCYVSELSYICNLSATSYLKIIEGSVRYMQALIRKRMQSVSIGRPDFLPKLELEEDEVEWLGLNGYVQVLKRKQCRHKELLSLLRCKLLRHRIAGSVSCELKYAVDRSHSSFLWKIKY</sequence>
<dbReference type="EMBL" id="CM051402">
    <property type="protein sequence ID" value="KAJ4710384.1"/>
    <property type="molecule type" value="Genomic_DNA"/>
</dbReference>
<dbReference type="Proteomes" id="UP001164539">
    <property type="component" value="Chromosome 9"/>
</dbReference>
<keyword evidence="2" id="KW-1185">Reference proteome</keyword>
<accession>A0ACC1XHE4</accession>